<evidence type="ECO:0000256" key="1">
    <source>
        <dbReference type="SAM" id="Coils"/>
    </source>
</evidence>
<comment type="caution">
    <text evidence="2">The sequence shown here is derived from an EMBL/GenBank/DDBJ whole genome shotgun (WGS) entry which is preliminary data.</text>
</comment>
<dbReference type="Proteomes" id="UP000178597">
    <property type="component" value="Unassembled WGS sequence"/>
</dbReference>
<dbReference type="Pfam" id="PF09903">
    <property type="entry name" value="DUF2130"/>
    <property type="match status" value="1"/>
</dbReference>
<name>A0A1F7H8S6_9BACT</name>
<protein>
    <recommendedName>
        <fullName evidence="4">DUF2130 domain-containing protein</fullName>
    </recommendedName>
</protein>
<evidence type="ECO:0008006" key="4">
    <source>
        <dbReference type="Google" id="ProtNLM"/>
    </source>
</evidence>
<dbReference type="EMBL" id="MFZP01000025">
    <property type="protein sequence ID" value="OGK27548.1"/>
    <property type="molecule type" value="Genomic_DNA"/>
</dbReference>
<dbReference type="InterPro" id="IPR019219">
    <property type="entry name" value="DUF2130"/>
</dbReference>
<sequence>MNDQVKCPHCGKAFSLPDALTHELKQQISKKYVQENTELKHQLELKDREKEEQEKIIWKKAIIQAEMKAKNESNKEMNFLKEHIEEQNKKLDEARDAELELRKKTIRLEEKEKEIELKAQRAIDEQRKKIIEDTYRKALEENRFKDLEKNKVINDLKKSLEEARLKANQGSQQTQGEVLELDLEDALRKTFPTDIIEPIKKGERGADIRQTVKTLKGNSCGVILWESKRTKSWKDEFIIKLKDDLRAEKANVPILVTEIMPKECKNGIYFKNGVYICTYPFVLILAEILRHRLIEVARERFISNNRVSKADELYEYVMGHEFRQQIEAAIEVYIDMKKQLDREKRTYQSAWETREEQINRLLRNTARTVGKISGVAGSEFPQIKGLDMLESGEKK</sequence>
<feature type="coiled-coil region" evidence="1">
    <location>
        <begin position="36"/>
        <end position="128"/>
    </location>
</feature>
<keyword evidence="1" id="KW-0175">Coiled coil</keyword>
<organism evidence="2 3">
    <name type="scientific">Candidatus Roizmanbacteria bacterium RIFCSPHIGHO2_02_FULL_39_9</name>
    <dbReference type="NCBI Taxonomy" id="1802040"/>
    <lineage>
        <taxon>Bacteria</taxon>
        <taxon>Candidatus Roizmaniibacteriota</taxon>
    </lineage>
</organism>
<dbReference type="AlphaFoldDB" id="A0A1F7H8S6"/>
<accession>A0A1F7H8S6</accession>
<evidence type="ECO:0000313" key="2">
    <source>
        <dbReference type="EMBL" id="OGK27548.1"/>
    </source>
</evidence>
<gene>
    <name evidence="2" type="ORF">A3C28_05955</name>
</gene>
<proteinExistence type="predicted"/>
<evidence type="ECO:0000313" key="3">
    <source>
        <dbReference type="Proteomes" id="UP000178597"/>
    </source>
</evidence>
<reference evidence="2 3" key="1">
    <citation type="journal article" date="2016" name="Nat. Commun.">
        <title>Thousands of microbial genomes shed light on interconnected biogeochemical processes in an aquifer system.</title>
        <authorList>
            <person name="Anantharaman K."/>
            <person name="Brown C.T."/>
            <person name="Hug L.A."/>
            <person name="Sharon I."/>
            <person name="Castelle C.J."/>
            <person name="Probst A.J."/>
            <person name="Thomas B.C."/>
            <person name="Singh A."/>
            <person name="Wilkins M.J."/>
            <person name="Karaoz U."/>
            <person name="Brodie E.L."/>
            <person name="Williams K.H."/>
            <person name="Hubbard S.S."/>
            <person name="Banfield J.F."/>
        </authorList>
    </citation>
    <scope>NUCLEOTIDE SEQUENCE [LARGE SCALE GENOMIC DNA]</scope>
</reference>
<dbReference type="STRING" id="1802040.A3C28_05955"/>